<reference evidence="4 5" key="1">
    <citation type="submission" date="2011-09" db="EMBL/GenBank/DDBJ databases">
        <title>The permanent draft genome of Caldithrix abyssi DSM 13497.</title>
        <authorList>
            <consortium name="US DOE Joint Genome Institute (JGI-PGF)"/>
            <person name="Lucas S."/>
            <person name="Han J."/>
            <person name="Lapidus A."/>
            <person name="Bruce D."/>
            <person name="Goodwin L."/>
            <person name="Pitluck S."/>
            <person name="Peters L."/>
            <person name="Kyrpides N."/>
            <person name="Mavromatis K."/>
            <person name="Ivanova N."/>
            <person name="Mikhailova N."/>
            <person name="Chertkov O."/>
            <person name="Detter J.C."/>
            <person name="Tapia R."/>
            <person name="Han C."/>
            <person name="Land M."/>
            <person name="Hauser L."/>
            <person name="Markowitz V."/>
            <person name="Cheng J.-F."/>
            <person name="Hugenholtz P."/>
            <person name="Woyke T."/>
            <person name="Wu D."/>
            <person name="Spring S."/>
            <person name="Brambilla E."/>
            <person name="Klenk H.-P."/>
            <person name="Eisen J.A."/>
        </authorList>
    </citation>
    <scope>NUCLEOTIDE SEQUENCE [LARGE SCALE GENOMIC DNA]</scope>
    <source>
        <strain evidence="4 5">DSM 13497</strain>
    </source>
</reference>
<organism evidence="4 5">
    <name type="scientific">Caldithrix abyssi DSM 13497</name>
    <dbReference type="NCBI Taxonomy" id="880073"/>
    <lineage>
        <taxon>Bacteria</taxon>
        <taxon>Pseudomonadati</taxon>
        <taxon>Calditrichota</taxon>
        <taxon>Calditrichia</taxon>
        <taxon>Calditrichales</taxon>
        <taxon>Calditrichaceae</taxon>
        <taxon>Caldithrix</taxon>
    </lineage>
</organism>
<protein>
    <submittedName>
        <fullName evidence="4">Uncharacterized protein</fullName>
    </submittedName>
</protein>
<dbReference type="STRING" id="880073.Cabys_2221"/>
<dbReference type="Proteomes" id="UP000183868">
    <property type="component" value="Chromosome"/>
</dbReference>
<name>H1XVM3_CALAY</name>
<evidence type="ECO:0000313" key="4">
    <source>
        <dbReference type="EMBL" id="EHO42923.1"/>
    </source>
</evidence>
<sequence precursor="true">MSSSIKSLAIAIVIAGLFSITAYAQEPQVKGMEHKGMVTQERMKVGDNSNQMQNVMHECIGIVKNLHGSDSEHMQKMMDSGMMSTVMAMFETAKDMQKMMQGIESMKQDQKMMNDPQKKKHIEQMEEHMQKMMQSMEEMVKNMKSIEEQENK</sequence>
<evidence type="ECO:0000313" key="6">
    <source>
        <dbReference type="Proteomes" id="UP000183868"/>
    </source>
</evidence>
<accession>H1XVM3</accession>
<keyword evidence="5" id="KW-1185">Reference proteome</keyword>
<keyword evidence="2" id="KW-0732">Signal</keyword>
<feature type="signal peptide" evidence="2">
    <location>
        <begin position="1"/>
        <end position="24"/>
    </location>
</feature>
<gene>
    <name evidence="3" type="ORF">Cabys_2221</name>
    <name evidence="4" type="ORF">Calab_3319</name>
</gene>
<evidence type="ECO:0000256" key="2">
    <source>
        <dbReference type="SAM" id="SignalP"/>
    </source>
</evidence>
<evidence type="ECO:0000256" key="1">
    <source>
        <dbReference type="SAM" id="Coils"/>
    </source>
</evidence>
<evidence type="ECO:0000313" key="5">
    <source>
        <dbReference type="Proteomes" id="UP000004671"/>
    </source>
</evidence>
<dbReference type="PaxDb" id="880073-Calab_3319"/>
<evidence type="ECO:0000313" key="3">
    <source>
        <dbReference type="EMBL" id="APF18970.1"/>
    </source>
</evidence>
<dbReference type="Proteomes" id="UP000004671">
    <property type="component" value="Chromosome"/>
</dbReference>
<dbReference type="EMBL" id="CM001402">
    <property type="protein sequence ID" value="EHO42923.1"/>
    <property type="molecule type" value="Genomic_DNA"/>
</dbReference>
<dbReference type="InParanoid" id="H1XVM3"/>
<dbReference type="RefSeq" id="WP_006930329.1">
    <property type="nucleotide sequence ID" value="NZ_CM001402.1"/>
</dbReference>
<proteinExistence type="predicted"/>
<dbReference type="AlphaFoldDB" id="H1XVM3"/>
<dbReference type="HOGENOM" id="CLU_1718941_0_0_0"/>
<dbReference type="KEGG" id="caby:Cabys_2221"/>
<keyword evidence="1" id="KW-0175">Coiled coil</keyword>
<feature type="coiled-coil region" evidence="1">
    <location>
        <begin position="118"/>
        <end position="149"/>
    </location>
</feature>
<feature type="chain" id="PRO_5010834648" evidence="2">
    <location>
        <begin position="25"/>
        <end position="152"/>
    </location>
</feature>
<reference evidence="3 6" key="2">
    <citation type="submission" date="2016-11" db="EMBL/GenBank/DDBJ databases">
        <title>Genomic analysis of Caldithrix abyssi and proposal of a novel bacterial phylum Caldithrichaeota.</title>
        <authorList>
            <person name="Kublanov I."/>
            <person name="Sigalova O."/>
            <person name="Gavrilov S."/>
            <person name="Lebedinsky A."/>
            <person name="Ivanova N."/>
            <person name="Daum C."/>
            <person name="Reddy T."/>
            <person name="Klenk H.P."/>
            <person name="Goker M."/>
            <person name="Reva O."/>
            <person name="Miroshnichenko M."/>
            <person name="Kyprides N."/>
            <person name="Woyke T."/>
            <person name="Gelfand M."/>
        </authorList>
    </citation>
    <scope>NUCLEOTIDE SEQUENCE [LARGE SCALE GENOMIC DNA]</scope>
    <source>
        <strain evidence="3 6">LF13</strain>
    </source>
</reference>
<dbReference type="EMBL" id="CP018099">
    <property type="protein sequence ID" value="APF18970.1"/>
    <property type="molecule type" value="Genomic_DNA"/>
</dbReference>